<feature type="domain" description="GH10" evidence="5">
    <location>
        <begin position="80"/>
        <end position="189"/>
    </location>
</feature>
<keyword evidence="1 6" id="KW-0378">Hydrolase</keyword>
<dbReference type="HOGENOM" id="CLU_764640_0_0_0"/>
<keyword evidence="4" id="KW-0732">Signal</keyword>
<feature type="signal peptide" evidence="4">
    <location>
        <begin position="1"/>
        <end position="23"/>
    </location>
</feature>
<protein>
    <submittedName>
        <fullName evidence="6">Beta-1,4-xylanase</fullName>
    </submittedName>
</protein>
<evidence type="ECO:0000256" key="2">
    <source>
        <dbReference type="ARBA" id="ARBA00023277"/>
    </source>
</evidence>
<dbReference type="PANTHER" id="PTHR12631:SF10">
    <property type="entry name" value="BETA-XYLOSIDASE-LIKE PROTEIN-RELATED"/>
    <property type="match status" value="1"/>
</dbReference>
<keyword evidence="7" id="KW-1185">Reference proteome</keyword>
<dbReference type="InterPro" id="IPR017853">
    <property type="entry name" value="GH"/>
</dbReference>
<dbReference type="RefSeq" id="WP_016482694.1">
    <property type="nucleotide sequence ID" value="NC_021487.1"/>
</dbReference>
<dbReference type="InterPro" id="IPR051923">
    <property type="entry name" value="Glycosyl_Hydrolase_39"/>
</dbReference>
<dbReference type="Proteomes" id="UP000014227">
    <property type="component" value="Chromosome I"/>
</dbReference>
<feature type="chain" id="PRO_5004496387" evidence="4">
    <location>
        <begin position="24"/>
        <end position="375"/>
    </location>
</feature>
<reference evidence="7" key="1">
    <citation type="submission" date="2013-03" db="EMBL/GenBank/DDBJ databases">
        <title>Genome sequence of Chthonomonas calidirosea, the first sequenced genome from the Armatimonadetes phylum (formally candidate division OP10).</title>
        <authorList>
            <person name="Lee K.C.Y."/>
            <person name="Morgan X.C."/>
            <person name="Dunfield P.F."/>
            <person name="Tamas I."/>
            <person name="Houghton K.M."/>
            <person name="Vyssotski M."/>
            <person name="Ryan J.L.J."/>
            <person name="Lagutin K."/>
            <person name="McDonald I.R."/>
            <person name="Stott M.B."/>
        </authorList>
    </citation>
    <scope>NUCLEOTIDE SEQUENCE [LARGE SCALE GENOMIC DNA]</scope>
    <source>
        <strain evidence="7">DSM 23976 / ICMP 18418 / T49</strain>
    </source>
</reference>
<dbReference type="OrthoDB" id="9802522at2"/>
<dbReference type="AlphaFoldDB" id="S0EU61"/>
<evidence type="ECO:0000256" key="1">
    <source>
        <dbReference type="ARBA" id="ARBA00022801"/>
    </source>
</evidence>
<proteinExistence type="predicted"/>
<name>S0EU61_CHTCT</name>
<evidence type="ECO:0000313" key="7">
    <source>
        <dbReference type="Proteomes" id="UP000014227"/>
    </source>
</evidence>
<keyword evidence="6" id="KW-0858">Xylan degradation</keyword>
<evidence type="ECO:0000259" key="5">
    <source>
        <dbReference type="Pfam" id="PF00331"/>
    </source>
</evidence>
<dbReference type="Gene3D" id="3.20.20.80">
    <property type="entry name" value="Glycosidases"/>
    <property type="match status" value="1"/>
</dbReference>
<dbReference type="KEGG" id="ccz:CCALI_01336"/>
<dbReference type="eggNOG" id="COG3693">
    <property type="taxonomic scope" value="Bacteria"/>
</dbReference>
<evidence type="ECO:0000256" key="3">
    <source>
        <dbReference type="ARBA" id="ARBA00023326"/>
    </source>
</evidence>
<dbReference type="PATRIC" id="fig|1303518.3.peg.1366"/>
<gene>
    <name evidence="6" type="ORF">CCALI_01336</name>
</gene>
<keyword evidence="3" id="KW-0624">Polysaccharide degradation</keyword>
<accession>S0EU61</accession>
<keyword evidence="2" id="KW-0119">Carbohydrate metabolism</keyword>
<dbReference type="InParanoid" id="S0EU61"/>
<dbReference type="Pfam" id="PF00331">
    <property type="entry name" value="Glyco_hydro_10"/>
    <property type="match status" value="1"/>
</dbReference>
<evidence type="ECO:0000313" key="6">
    <source>
        <dbReference type="EMBL" id="CCW35154.1"/>
    </source>
</evidence>
<dbReference type="EMBL" id="HF951689">
    <property type="protein sequence ID" value="CCW35154.1"/>
    <property type="molecule type" value="Genomic_DNA"/>
</dbReference>
<keyword evidence="6" id="KW-0326">Glycosidase</keyword>
<evidence type="ECO:0000256" key="4">
    <source>
        <dbReference type="SAM" id="SignalP"/>
    </source>
</evidence>
<organism evidence="6 7">
    <name type="scientific">Chthonomonas calidirosea (strain DSM 23976 / ICMP 18418 / T49)</name>
    <dbReference type="NCBI Taxonomy" id="1303518"/>
    <lineage>
        <taxon>Bacteria</taxon>
        <taxon>Bacillati</taxon>
        <taxon>Armatimonadota</taxon>
        <taxon>Chthonomonadia</taxon>
        <taxon>Chthonomonadales</taxon>
        <taxon>Chthonomonadaceae</taxon>
        <taxon>Chthonomonas</taxon>
    </lineage>
</organism>
<dbReference type="GO" id="GO:0045493">
    <property type="term" value="P:xylan catabolic process"/>
    <property type="evidence" value="ECO:0007669"/>
    <property type="project" value="UniProtKB-KW"/>
</dbReference>
<dbReference type="SUPFAM" id="SSF51445">
    <property type="entry name" value="(Trans)glycosidases"/>
    <property type="match status" value="1"/>
</dbReference>
<dbReference type="PANTHER" id="PTHR12631">
    <property type="entry name" value="ALPHA-L-IDURONIDASE"/>
    <property type="match status" value="1"/>
</dbReference>
<dbReference type="GO" id="GO:0004553">
    <property type="term" value="F:hydrolase activity, hydrolyzing O-glycosyl compounds"/>
    <property type="evidence" value="ECO:0007669"/>
    <property type="project" value="InterPro"/>
</dbReference>
<sequence length="375" mass="42271">MRKINSFFLALCGFILSAIHSYAQPQTHEQRIGPPPPDSPYGVDMNLILVRNELGLKQLPVLLAGLSQAGIGYVRIGLDWSAVEPQPGVWNFTQTDRIVQTAARYHMRVLAELGGTPRWASTAPATALNPWDYPPQNWNDWSAYVTQLARRYHGMVMAWKVLNEPVLLNRRVGGAWPASTYARALGLAYRAVHREDPDAAVMSGCVWWDDPATMPNSQYYHALVTDPTYPLYKNIDIMNLHYNDIPPKAQAKWLVDLHRVMRRDAGKELPIWVDEVAYPASPSEQNDAGYKDGEESQAKYLTDTLAVNFADPQVKKVFWTFPFDGPSRTHGPVEYTWGLYAVVRSHVGRHGVLRPRPSLHAYAAYIRAHPTSGRE</sequence>
<dbReference type="InterPro" id="IPR001000">
    <property type="entry name" value="GH10_dom"/>
</dbReference>